<feature type="transmembrane region" description="Helical" evidence="8">
    <location>
        <begin position="31"/>
        <end position="56"/>
    </location>
</feature>
<dbReference type="OMA" id="SQSWINM"/>
<dbReference type="GO" id="GO:0009897">
    <property type="term" value="C:external side of plasma membrane"/>
    <property type="evidence" value="ECO:0007669"/>
    <property type="project" value="TreeGrafter"/>
</dbReference>
<dbReference type="Gene3D" id="2.60.40.10">
    <property type="entry name" value="Immunoglobulins"/>
    <property type="match status" value="3"/>
</dbReference>
<dbReference type="GeneTree" id="ENSGT00940000159987"/>
<evidence type="ECO:0000313" key="10">
    <source>
        <dbReference type="Ensembl" id="ENSCMIP00000021989.1"/>
    </source>
</evidence>
<dbReference type="PROSITE" id="PS50853">
    <property type="entry name" value="FN3"/>
    <property type="match status" value="1"/>
</dbReference>
<dbReference type="InParanoid" id="A0A4W3IMP9"/>
<dbReference type="STRING" id="7868.ENSCMIP00000021989"/>
<dbReference type="CDD" id="cd00063">
    <property type="entry name" value="FN3"/>
    <property type="match status" value="2"/>
</dbReference>
<evidence type="ECO:0000256" key="8">
    <source>
        <dbReference type="SAM" id="Phobius"/>
    </source>
</evidence>
<keyword evidence="5 8" id="KW-0472">Membrane</keyword>
<dbReference type="SUPFAM" id="SSF49265">
    <property type="entry name" value="Fibronectin type III"/>
    <property type="match status" value="3"/>
</dbReference>
<evidence type="ECO:0000256" key="5">
    <source>
        <dbReference type="ARBA" id="ARBA00023136"/>
    </source>
</evidence>
<keyword evidence="3" id="KW-0732">Signal</keyword>
<evidence type="ECO:0000256" key="1">
    <source>
        <dbReference type="ARBA" id="ARBA00004479"/>
    </source>
</evidence>
<dbReference type="InterPro" id="IPR013783">
    <property type="entry name" value="Ig-like_fold"/>
</dbReference>
<evidence type="ECO:0000313" key="11">
    <source>
        <dbReference type="Proteomes" id="UP000314986"/>
    </source>
</evidence>
<keyword evidence="6" id="KW-0675">Receptor</keyword>
<reference evidence="10" key="4">
    <citation type="submission" date="2025-08" db="UniProtKB">
        <authorList>
            <consortium name="Ensembl"/>
        </authorList>
    </citation>
    <scope>IDENTIFICATION</scope>
</reference>
<evidence type="ECO:0000256" key="4">
    <source>
        <dbReference type="ARBA" id="ARBA00022989"/>
    </source>
</evidence>
<reference evidence="11" key="2">
    <citation type="journal article" date="2007" name="PLoS Biol.">
        <title>Survey sequencing and comparative analysis of the elephant shark (Callorhinchus milii) genome.</title>
        <authorList>
            <person name="Venkatesh B."/>
            <person name="Kirkness E.F."/>
            <person name="Loh Y.H."/>
            <person name="Halpern A.L."/>
            <person name="Lee A.P."/>
            <person name="Johnson J."/>
            <person name="Dandona N."/>
            <person name="Viswanathan L.D."/>
            <person name="Tay A."/>
            <person name="Venter J.C."/>
            <person name="Strausberg R.L."/>
            <person name="Brenner S."/>
        </authorList>
    </citation>
    <scope>NUCLEOTIDE SEQUENCE [LARGE SCALE GENOMIC DNA]</scope>
</reference>
<evidence type="ECO:0000259" key="9">
    <source>
        <dbReference type="PROSITE" id="PS50853"/>
    </source>
</evidence>
<name>A0A4W3IMP9_CALMI</name>
<keyword evidence="2 8" id="KW-0812">Transmembrane</keyword>
<reference evidence="11" key="3">
    <citation type="journal article" date="2014" name="Nature">
        <title>Elephant shark genome provides unique insights into gnathostome evolution.</title>
        <authorList>
            <consortium name="International Elephant Shark Genome Sequencing Consortium"/>
            <person name="Venkatesh B."/>
            <person name="Lee A.P."/>
            <person name="Ravi V."/>
            <person name="Maurya A.K."/>
            <person name="Lian M.M."/>
            <person name="Swann J.B."/>
            <person name="Ohta Y."/>
            <person name="Flajnik M.F."/>
            <person name="Sutoh Y."/>
            <person name="Kasahara M."/>
            <person name="Hoon S."/>
            <person name="Gangu V."/>
            <person name="Roy S.W."/>
            <person name="Irimia M."/>
            <person name="Korzh V."/>
            <person name="Kondrychyn I."/>
            <person name="Lim Z.W."/>
            <person name="Tay B.H."/>
            <person name="Tohari S."/>
            <person name="Kong K.W."/>
            <person name="Ho S."/>
            <person name="Lorente-Galdos B."/>
            <person name="Quilez J."/>
            <person name="Marques-Bonet T."/>
            <person name="Raney B.J."/>
            <person name="Ingham P.W."/>
            <person name="Tay A."/>
            <person name="Hillier L.W."/>
            <person name="Minx P."/>
            <person name="Boehm T."/>
            <person name="Wilson R.K."/>
            <person name="Brenner S."/>
            <person name="Warren W.C."/>
        </authorList>
    </citation>
    <scope>NUCLEOTIDE SEQUENCE [LARGE SCALE GENOMIC DNA]</scope>
</reference>
<evidence type="ECO:0000256" key="6">
    <source>
        <dbReference type="ARBA" id="ARBA00023170"/>
    </source>
</evidence>
<reference evidence="11" key="1">
    <citation type="journal article" date="2006" name="Science">
        <title>Ancient noncoding elements conserved in the human genome.</title>
        <authorList>
            <person name="Venkatesh B."/>
            <person name="Kirkness E.F."/>
            <person name="Loh Y.H."/>
            <person name="Halpern A.L."/>
            <person name="Lee A.P."/>
            <person name="Johnson J."/>
            <person name="Dandona N."/>
            <person name="Viswanathan L.D."/>
            <person name="Tay A."/>
            <person name="Venter J.C."/>
            <person name="Strausberg R.L."/>
            <person name="Brenner S."/>
        </authorList>
    </citation>
    <scope>NUCLEOTIDE SEQUENCE [LARGE SCALE GENOMIC DNA]</scope>
</reference>
<feature type="domain" description="Fibronectin type-III" evidence="9">
    <location>
        <begin position="334"/>
        <end position="436"/>
    </location>
</feature>
<dbReference type="InterPro" id="IPR003961">
    <property type="entry name" value="FN3_dom"/>
</dbReference>
<evidence type="ECO:0000256" key="7">
    <source>
        <dbReference type="ARBA" id="ARBA00023180"/>
    </source>
</evidence>
<dbReference type="Proteomes" id="UP000314986">
    <property type="component" value="Unassembled WGS sequence"/>
</dbReference>
<dbReference type="PANTHER" id="PTHR23037">
    <property type="entry name" value="CYTOKINE RECEPTOR"/>
    <property type="match status" value="1"/>
</dbReference>
<keyword evidence="7" id="KW-0325">Glycoprotein</keyword>
<feature type="transmembrane region" description="Helical" evidence="8">
    <location>
        <begin position="444"/>
        <end position="466"/>
    </location>
</feature>
<dbReference type="GO" id="GO:0016064">
    <property type="term" value="P:immunoglobulin mediated immune response"/>
    <property type="evidence" value="ECO:0007669"/>
    <property type="project" value="TreeGrafter"/>
</dbReference>
<reference evidence="10" key="5">
    <citation type="submission" date="2025-09" db="UniProtKB">
        <authorList>
            <consortium name="Ensembl"/>
        </authorList>
    </citation>
    <scope>IDENTIFICATION</scope>
</reference>
<keyword evidence="11" id="KW-1185">Reference proteome</keyword>
<comment type="subcellular location">
    <subcellularLocation>
        <location evidence="1">Membrane</location>
        <topology evidence="1">Single-pass type I membrane protein</topology>
    </subcellularLocation>
</comment>
<accession>A0A4W3IMP9</accession>
<dbReference type="Ensembl" id="ENSCMIT00000022375.1">
    <property type="protein sequence ID" value="ENSCMIP00000021989.1"/>
    <property type="gene ID" value="ENSCMIG00000009974.1"/>
</dbReference>
<dbReference type="InterPro" id="IPR025871">
    <property type="entry name" value="GHBP"/>
</dbReference>
<dbReference type="Pfam" id="PF09067">
    <property type="entry name" value="EpoR_lig-bind"/>
    <property type="match status" value="1"/>
</dbReference>
<dbReference type="InterPro" id="IPR036116">
    <property type="entry name" value="FN3_sf"/>
</dbReference>
<evidence type="ECO:0000256" key="3">
    <source>
        <dbReference type="ARBA" id="ARBA00022729"/>
    </source>
</evidence>
<keyword evidence="4 8" id="KW-1133">Transmembrane helix</keyword>
<proteinExistence type="predicted"/>
<organism evidence="10 11">
    <name type="scientific">Callorhinchus milii</name>
    <name type="common">Ghost shark</name>
    <dbReference type="NCBI Taxonomy" id="7868"/>
    <lineage>
        <taxon>Eukaryota</taxon>
        <taxon>Metazoa</taxon>
        <taxon>Chordata</taxon>
        <taxon>Craniata</taxon>
        <taxon>Vertebrata</taxon>
        <taxon>Chondrichthyes</taxon>
        <taxon>Holocephali</taxon>
        <taxon>Chimaeriformes</taxon>
        <taxon>Callorhinchidae</taxon>
        <taxon>Callorhinchus</taxon>
    </lineage>
</organism>
<dbReference type="InterPro" id="IPR015152">
    <property type="entry name" value="Growth/epo_recpt_lig-bind"/>
</dbReference>
<dbReference type="Pfam" id="PF12772">
    <property type="entry name" value="GHBP"/>
    <property type="match status" value="1"/>
</dbReference>
<dbReference type="PANTHER" id="PTHR23037:SF46">
    <property type="entry name" value="INTERLEUKIN 5 RECEPTOR SUBUNIT ALPHA"/>
    <property type="match status" value="1"/>
</dbReference>
<dbReference type="AlphaFoldDB" id="A0A4W3IMP9"/>
<evidence type="ECO:0000256" key="2">
    <source>
        <dbReference type="ARBA" id="ARBA00022692"/>
    </source>
</evidence>
<protein>
    <submittedName>
        <fullName evidence="10">Growth hormone receptor</fullName>
    </submittedName>
</protein>
<gene>
    <name evidence="10" type="primary">LOC103183867</name>
</gene>
<dbReference type="FunCoup" id="A0A4W3IMP9">
    <property type="interactions" value="33"/>
</dbReference>
<sequence>MLSLSASLCISLCTLLSLSLCTLLSLSLCTMLSLCTLFSLSLCTLFSLSLCPVLSVSLYHALSLYRSLCLSVPCSLCTMLSLYTVLSVPCSLCLSVPCSLCPSVVCPSPHSLVLAVRPDAPVGLTWALLHITQTGRLMNVELWWEPGGSGEASSARSPCYYQLQYKHWEAEQWQMIESLLIQHPPQPIHQLATGEHYEVRLRCRYLNVGNFSDFSKTIDVFLPIPQSIEAPWERPRITECRSPEQETFTCRWSAGNYPNLTGPGSLKFFYSKGMNAGWKECPQYVSGESGCYFNQSYTSIWVPYCVQLKSDIQQQNITFDRRCFSIDNIVKPDPPIALNWTLLNISQSGLLADIQLFWQPPPTADIRNGWISLQYEIQYKLRESLHWESIVALSTSHPVYALATGRKYQIRLRCKQIANRDFSEFSDTVHVFIPKPTSAEEAGFLLRLILIFVSLGVAAVLLLILFTNNQRLKVLLLPPVPVPKIKGIDPELLKKGKINEVNSIFANHLSYKAELYADDPWVEFIDVDLEDSDRKTEGSDTDRLLACEHPTSDPCLSIKDDDSGRDSCYEADVFDVDLTSGRKSTSISAAQQLETSGEREGSLVSLSEGTPIGKNSIDLRGTEYLEADDCGTGNFELMTVDSRLATVSDKVSDHKPSTHSQLCSQSSFGNMDFYAQVSDITPAGGVLLSPGQQSRMEAPLRKEAKGAQRTKAPDSAYTSKLDTKQLCSLDAPNEQRMADLERNPNCYLMVDSLDNAVARSCKEAESARQLPVPDYTSIHMVDSQHSLLLNPNVLPSKSQPTPAEYLMPEQLGNVMP</sequence>
<dbReference type="GO" id="GO:0004896">
    <property type="term" value="F:cytokine receptor activity"/>
    <property type="evidence" value="ECO:0007669"/>
    <property type="project" value="TreeGrafter"/>
</dbReference>
<dbReference type="SMART" id="SM00060">
    <property type="entry name" value="FN3"/>
    <property type="match status" value="2"/>
</dbReference>